<feature type="transmembrane region" description="Helical" evidence="1">
    <location>
        <begin position="7"/>
        <end position="28"/>
    </location>
</feature>
<proteinExistence type="predicted"/>
<name>A0AAJ1IKF4_9SPIO</name>
<keyword evidence="1" id="KW-1133">Transmembrane helix</keyword>
<keyword evidence="1" id="KW-0472">Membrane</keyword>
<organism evidence="2 3">
    <name type="scientific">Candidatus Thalassospirochaeta sargassi</name>
    <dbReference type="NCBI Taxonomy" id="3119039"/>
    <lineage>
        <taxon>Bacteria</taxon>
        <taxon>Pseudomonadati</taxon>
        <taxon>Spirochaetota</taxon>
        <taxon>Spirochaetia</taxon>
        <taxon>Spirochaetales</taxon>
        <taxon>Spirochaetaceae</taxon>
        <taxon>Candidatus Thalassospirochaeta</taxon>
    </lineage>
</organism>
<protein>
    <submittedName>
        <fullName evidence="2">Uncharacterized protein</fullName>
    </submittedName>
</protein>
<feature type="transmembrane region" description="Helical" evidence="1">
    <location>
        <begin position="34"/>
        <end position="56"/>
    </location>
</feature>
<dbReference type="EMBL" id="JAQQAL010000052">
    <property type="protein sequence ID" value="MDC7228641.1"/>
    <property type="molecule type" value="Genomic_DNA"/>
</dbReference>
<evidence type="ECO:0000256" key="1">
    <source>
        <dbReference type="SAM" id="Phobius"/>
    </source>
</evidence>
<keyword evidence="1" id="KW-0812">Transmembrane</keyword>
<comment type="caution">
    <text evidence="2">The sequence shown here is derived from an EMBL/GenBank/DDBJ whole genome shotgun (WGS) entry which is preliminary data.</text>
</comment>
<reference evidence="2 3" key="1">
    <citation type="submission" date="2022-12" db="EMBL/GenBank/DDBJ databases">
        <title>Metagenome assembled genome from gulf of manar.</title>
        <authorList>
            <person name="Kohli P."/>
            <person name="Pk S."/>
            <person name="Venkata Ramana C."/>
            <person name="Sasikala C."/>
        </authorList>
    </citation>
    <scope>NUCLEOTIDE SEQUENCE [LARGE SCALE GENOMIC DNA]</scope>
    <source>
        <strain evidence="2">JB008</strain>
    </source>
</reference>
<dbReference type="AlphaFoldDB" id="A0AAJ1IKF4"/>
<evidence type="ECO:0000313" key="3">
    <source>
        <dbReference type="Proteomes" id="UP001221217"/>
    </source>
</evidence>
<sequence>MNKKSTILLSVSLVIASFAVFAIHFMIFHDFHHIMIYTLHDLAFLPLEVLFVSLILHRIIESIQKKHMLNKMNMAIGMFFSECGSELLKEIVNLDDDANEISSALLIQNSWEKNDYRKALVAVEKLEGDLILNSESLQSLKTLLTDNRAFILRLLENPNLLEHEDFTDLLWAVFHLTEELIARIDLSNLPENDLKHVEIDIMRTFKLLVREWLKYMENLKKGYPYLFSMAVRTNPMDKNADPVFH</sequence>
<evidence type="ECO:0000313" key="2">
    <source>
        <dbReference type="EMBL" id="MDC7228641.1"/>
    </source>
</evidence>
<dbReference type="Proteomes" id="UP001221217">
    <property type="component" value="Unassembled WGS sequence"/>
</dbReference>
<gene>
    <name evidence="2" type="ORF">PQJ61_17900</name>
</gene>
<accession>A0AAJ1IKF4</accession>